<protein>
    <recommendedName>
        <fullName evidence="8">PPM-type phosphatase domain-containing protein</fullName>
    </recommendedName>
</protein>
<sequence length="411" mass="45503">MSISNPNSRLSERLPETPPHLQWKSSVPSLLPLSVDYLSTPRISSAHTSRSTKSLKNSTQNLTARSSEPDGRALTTRSTDRRFFGNSETPSDQTKCSLKESGSVKAYAASTNQGLIRNYNEDRVSIILNIMKPPNRSGEPWPRCSFFGVYDGHGGAACADFLRDNLHQYVIRNHYFPHNPKEAIRNGFEAAERAFLELAERNQPVERSGSCANVVLIVGDNCYVANVGDSRAVMSGDGGTKIYPLSKDHKPCEEKERQRIINNGGKVYQSTAQVQGSQIAGPYRIFPGRLSVSRTIGDIEAKMPSYNGNPNVLISTPEIKAFRIHQDFDFIILATDGIFDKMTNKEVIKSAWSCIYDSKTRNAHQLCGIAVENVMSTALNKKTTDNVTVVMVGLEGFINKIEELYGKECLS</sequence>
<dbReference type="Pfam" id="PF00481">
    <property type="entry name" value="PP2C"/>
    <property type="match status" value="1"/>
</dbReference>
<evidence type="ECO:0000256" key="3">
    <source>
        <dbReference type="ARBA" id="ARBA00022801"/>
    </source>
</evidence>
<accession>A0AAU9JYB0</accession>
<evidence type="ECO:0000256" key="1">
    <source>
        <dbReference type="ARBA" id="ARBA00004170"/>
    </source>
</evidence>
<feature type="domain" description="PPM-type phosphatase" evidence="8">
    <location>
        <begin position="106"/>
        <end position="394"/>
    </location>
</feature>
<dbReference type="SMART" id="SM00332">
    <property type="entry name" value="PP2Cc"/>
    <property type="match status" value="1"/>
</dbReference>
<dbReference type="AlphaFoldDB" id="A0AAU9JYB0"/>
<keyword evidence="3 6" id="KW-0378">Hydrolase</keyword>
<dbReference type="InterPro" id="IPR001932">
    <property type="entry name" value="PPM-type_phosphatase-like_dom"/>
</dbReference>
<evidence type="ECO:0000313" key="9">
    <source>
        <dbReference type="EMBL" id="CAG9330734.1"/>
    </source>
</evidence>
<comment type="subcellular location">
    <subcellularLocation>
        <location evidence="1">Membrane</location>
        <topology evidence="1">Peripheral membrane protein</topology>
    </subcellularLocation>
</comment>
<evidence type="ECO:0000256" key="4">
    <source>
        <dbReference type="ARBA" id="ARBA00022912"/>
    </source>
</evidence>
<keyword evidence="4 6" id="KW-0904">Protein phosphatase</keyword>
<dbReference type="CDD" id="cd00143">
    <property type="entry name" value="PP2Cc"/>
    <property type="match status" value="1"/>
</dbReference>
<proteinExistence type="inferred from homology"/>
<feature type="compositionally biased region" description="Polar residues" evidence="7">
    <location>
        <begin position="44"/>
        <end position="66"/>
    </location>
</feature>
<feature type="region of interest" description="Disordered" evidence="7">
    <location>
        <begin position="44"/>
        <end position="97"/>
    </location>
</feature>
<dbReference type="EMBL" id="CAJZBQ010000052">
    <property type="protein sequence ID" value="CAG9330734.1"/>
    <property type="molecule type" value="Genomic_DNA"/>
</dbReference>
<dbReference type="Proteomes" id="UP001162131">
    <property type="component" value="Unassembled WGS sequence"/>
</dbReference>
<keyword evidence="2" id="KW-0479">Metal-binding</keyword>
<feature type="compositionally biased region" description="Polar residues" evidence="7">
    <location>
        <begin position="86"/>
        <end position="96"/>
    </location>
</feature>
<dbReference type="Gene3D" id="3.60.40.10">
    <property type="entry name" value="PPM-type phosphatase domain"/>
    <property type="match status" value="1"/>
</dbReference>
<evidence type="ECO:0000313" key="10">
    <source>
        <dbReference type="Proteomes" id="UP001162131"/>
    </source>
</evidence>
<dbReference type="InterPro" id="IPR015655">
    <property type="entry name" value="PP2C"/>
</dbReference>
<comment type="caution">
    <text evidence="9">The sequence shown here is derived from an EMBL/GenBank/DDBJ whole genome shotgun (WGS) entry which is preliminary data.</text>
</comment>
<dbReference type="InterPro" id="IPR000222">
    <property type="entry name" value="PP2C_BS"/>
</dbReference>
<organism evidence="9 10">
    <name type="scientific">Blepharisma stoltei</name>
    <dbReference type="NCBI Taxonomy" id="1481888"/>
    <lineage>
        <taxon>Eukaryota</taxon>
        <taxon>Sar</taxon>
        <taxon>Alveolata</taxon>
        <taxon>Ciliophora</taxon>
        <taxon>Postciliodesmatophora</taxon>
        <taxon>Heterotrichea</taxon>
        <taxon>Heterotrichida</taxon>
        <taxon>Blepharismidae</taxon>
        <taxon>Blepharisma</taxon>
    </lineage>
</organism>
<dbReference type="GO" id="GO:0004722">
    <property type="term" value="F:protein serine/threonine phosphatase activity"/>
    <property type="evidence" value="ECO:0007669"/>
    <property type="project" value="InterPro"/>
</dbReference>
<keyword evidence="5" id="KW-0472">Membrane</keyword>
<keyword evidence="10" id="KW-1185">Reference proteome</keyword>
<evidence type="ECO:0000259" key="8">
    <source>
        <dbReference type="PROSITE" id="PS51746"/>
    </source>
</evidence>
<dbReference type="InterPro" id="IPR036457">
    <property type="entry name" value="PPM-type-like_dom_sf"/>
</dbReference>
<evidence type="ECO:0000256" key="7">
    <source>
        <dbReference type="SAM" id="MobiDB-lite"/>
    </source>
</evidence>
<dbReference type="PROSITE" id="PS01032">
    <property type="entry name" value="PPM_1"/>
    <property type="match status" value="1"/>
</dbReference>
<dbReference type="PANTHER" id="PTHR47992">
    <property type="entry name" value="PROTEIN PHOSPHATASE"/>
    <property type="match status" value="1"/>
</dbReference>
<comment type="similarity">
    <text evidence="6">Belongs to the PP2C family.</text>
</comment>
<dbReference type="SUPFAM" id="SSF81606">
    <property type="entry name" value="PP2C-like"/>
    <property type="match status" value="1"/>
</dbReference>
<reference evidence="9" key="1">
    <citation type="submission" date="2021-09" db="EMBL/GenBank/DDBJ databases">
        <authorList>
            <consortium name="AG Swart"/>
            <person name="Singh M."/>
            <person name="Singh A."/>
            <person name="Seah K."/>
            <person name="Emmerich C."/>
        </authorList>
    </citation>
    <scope>NUCLEOTIDE SEQUENCE</scope>
    <source>
        <strain evidence="9">ATCC30299</strain>
    </source>
</reference>
<dbReference type="GO" id="GO:0046872">
    <property type="term" value="F:metal ion binding"/>
    <property type="evidence" value="ECO:0007669"/>
    <property type="project" value="UniProtKB-KW"/>
</dbReference>
<dbReference type="GO" id="GO:0016020">
    <property type="term" value="C:membrane"/>
    <property type="evidence" value="ECO:0007669"/>
    <property type="project" value="UniProtKB-SubCell"/>
</dbReference>
<evidence type="ECO:0000256" key="6">
    <source>
        <dbReference type="RuleBase" id="RU003465"/>
    </source>
</evidence>
<dbReference type="PROSITE" id="PS51746">
    <property type="entry name" value="PPM_2"/>
    <property type="match status" value="1"/>
</dbReference>
<evidence type="ECO:0000256" key="5">
    <source>
        <dbReference type="ARBA" id="ARBA00023136"/>
    </source>
</evidence>
<name>A0AAU9JYB0_9CILI</name>
<feature type="region of interest" description="Disordered" evidence="7">
    <location>
        <begin position="1"/>
        <end position="23"/>
    </location>
</feature>
<dbReference type="FunFam" id="3.60.40.10:FF:000099">
    <property type="entry name" value="Uncharacterized protein"/>
    <property type="match status" value="1"/>
</dbReference>
<evidence type="ECO:0000256" key="2">
    <source>
        <dbReference type="ARBA" id="ARBA00022723"/>
    </source>
</evidence>
<gene>
    <name evidence="9" type="ORF">BSTOLATCC_MIC52150</name>
</gene>